<name>A0AAU8AWT9_9VIRU</name>
<organism evidence="2">
    <name type="scientific">Dulem virus 265</name>
    <dbReference type="NCBI Taxonomy" id="3145742"/>
    <lineage>
        <taxon>Viruses</taxon>
        <taxon>Monodnaviria</taxon>
        <taxon>Sangervirae</taxon>
        <taxon>Phixviricota</taxon>
        <taxon>Malgrandaviricetes</taxon>
        <taxon>Petitvirales</taxon>
        <taxon>Microviridae</taxon>
        <taxon>Microvirus</taxon>
    </lineage>
</organism>
<accession>A0AAU8AWT9</accession>
<evidence type="ECO:0000259" key="1">
    <source>
        <dbReference type="Pfam" id="PF23343"/>
    </source>
</evidence>
<sequence length="533" mass="62846">MDTAEFVNKFYTECQHKHEVINPYTGDIILVPCGVCDACKVSKSVLAENRIYAQKSVSKYCYFVSLTYKNDFIPYYEVETQEIDEDNIAVHAFVRPRRRLTRTFTFHGVKHIRPVLGLAMDQQFEFDFSCKKEYWNRYALQADLSMKGKYPQYAGRYGFLCHKDLSLFMKRVRKQILLRDLNPDYEKLHTYIVGEYGPVSFRPHFHILFLFDSDELAKNFIRVVNSCWKFGRVDCSSSRGKAESYVAGYLNSFTSLPLHFKENRCIRPFARFSNCFGFQFFSSSIEEGRKGNFSKLLDGVSVPVNGKYRVIRPWSSIIDTCFFRPVAHGRRTVSEYVEVLRHARNICQRPAYWKSSIFQIPRLIYQHYYLSDRQSQTVKELSEDSVMTDTMQFLHIDPTRGALGDEFFERSFCSRFYIFFRHCERFLSSMGFSLFSPRVDYDRIHSAIKLSKEFFDVREKQSLQDLFSDSQSFESDWSDIFWNQTEERQREFAESGLGSVCRAKLSALVHSKVKHRHLNDMNHFFTERANYNV</sequence>
<dbReference type="EMBL" id="PP511382">
    <property type="protein sequence ID" value="XCD03791.1"/>
    <property type="molecule type" value="Genomic_DNA"/>
</dbReference>
<evidence type="ECO:0000313" key="2">
    <source>
        <dbReference type="EMBL" id="XCD03791.1"/>
    </source>
</evidence>
<reference evidence="2" key="1">
    <citation type="submission" date="2024-03" db="EMBL/GenBank/DDBJ databases">
        <title>Diverse circular DNA viruses in blood, oral, and fecal samples of captive lemurs.</title>
        <authorList>
            <person name="Paietta E.N."/>
            <person name="Kraberger S."/>
            <person name="Lund M.C."/>
            <person name="Custer J.M."/>
            <person name="Vargas K.M."/>
            <person name="Ehmke E.E."/>
            <person name="Yoder A.D."/>
            <person name="Varsani A."/>
        </authorList>
    </citation>
    <scope>NUCLEOTIDE SEQUENCE</scope>
    <source>
        <strain evidence="2">Duke_21_24</strain>
    </source>
</reference>
<feature type="domain" description="Replication-associated protein ORF2/G2P" evidence="1">
    <location>
        <begin position="161"/>
        <end position="251"/>
    </location>
</feature>
<dbReference type="InterPro" id="IPR056906">
    <property type="entry name" value="ORF2/G2P_dom"/>
</dbReference>
<dbReference type="Pfam" id="PF23343">
    <property type="entry name" value="REP_ORF2-G2P"/>
    <property type="match status" value="1"/>
</dbReference>
<protein>
    <submittedName>
        <fullName evidence="2">Replication initiator protein</fullName>
    </submittedName>
</protein>
<proteinExistence type="predicted"/>